<dbReference type="InterPro" id="IPR036483">
    <property type="entry name" value="PWI_dom_sf"/>
</dbReference>
<dbReference type="STRING" id="74649.A0A2P6SH45"/>
<protein>
    <submittedName>
        <fullName evidence="2">Putative PWI domain-containing protein</fullName>
    </submittedName>
</protein>
<proteinExistence type="predicted"/>
<feature type="region of interest" description="Disordered" evidence="1">
    <location>
        <begin position="82"/>
        <end position="106"/>
    </location>
</feature>
<dbReference type="Gramene" id="PRQ57997">
    <property type="protein sequence ID" value="PRQ57997"/>
    <property type="gene ID" value="RchiOBHm_Chr1g0354421"/>
</dbReference>
<evidence type="ECO:0000313" key="2">
    <source>
        <dbReference type="EMBL" id="PRQ57997.1"/>
    </source>
</evidence>
<keyword evidence="3" id="KW-1185">Reference proteome</keyword>
<reference evidence="2 3" key="1">
    <citation type="journal article" date="2018" name="Nat. Genet.">
        <title>The Rosa genome provides new insights in the design of modern roses.</title>
        <authorList>
            <person name="Bendahmane M."/>
        </authorList>
    </citation>
    <scope>NUCLEOTIDE SEQUENCE [LARGE SCALE GENOMIC DNA]</scope>
    <source>
        <strain evidence="3">cv. Old Blush</strain>
    </source>
</reference>
<comment type="caution">
    <text evidence="2">The sequence shown here is derived from an EMBL/GenBank/DDBJ whole genome shotgun (WGS) entry which is preliminary data.</text>
</comment>
<name>A0A2P6SH45_ROSCH</name>
<accession>A0A2P6SH45</accession>
<dbReference type="EMBL" id="PDCK01000039">
    <property type="protein sequence ID" value="PRQ57997.1"/>
    <property type="molecule type" value="Genomic_DNA"/>
</dbReference>
<feature type="compositionally biased region" description="Polar residues" evidence="1">
    <location>
        <begin position="90"/>
        <end position="106"/>
    </location>
</feature>
<dbReference type="Gene3D" id="1.20.1390.10">
    <property type="entry name" value="PWI domain"/>
    <property type="match status" value="1"/>
</dbReference>
<organism evidence="2 3">
    <name type="scientific">Rosa chinensis</name>
    <name type="common">China rose</name>
    <dbReference type="NCBI Taxonomy" id="74649"/>
    <lineage>
        <taxon>Eukaryota</taxon>
        <taxon>Viridiplantae</taxon>
        <taxon>Streptophyta</taxon>
        <taxon>Embryophyta</taxon>
        <taxon>Tracheophyta</taxon>
        <taxon>Spermatophyta</taxon>
        <taxon>Magnoliopsida</taxon>
        <taxon>eudicotyledons</taxon>
        <taxon>Gunneridae</taxon>
        <taxon>Pentapetalae</taxon>
        <taxon>rosids</taxon>
        <taxon>fabids</taxon>
        <taxon>Rosales</taxon>
        <taxon>Rosaceae</taxon>
        <taxon>Rosoideae</taxon>
        <taxon>Rosoideae incertae sedis</taxon>
        <taxon>Rosa</taxon>
    </lineage>
</organism>
<dbReference type="AlphaFoldDB" id="A0A2P6SH45"/>
<gene>
    <name evidence="2" type="ORF">RchiOBHm_Chr1g0354421</name>
</gene>
<dbReference type="SUPFAM" id="SSF101233">
    <property type="entry name" value="PWI domain"/>
    <property type="match status" value="1"/>
</dbReference>
<evidence type="ECO:0000313" key="3">
    <source>
        <dbReference type="Proteomes" id="UP000238479"/>
    </source>
</evidence>
<evidence type="ECO:0000256" key="1">
    <source>
        <dbReference type="SAM" id="MobiDB-lite"/>
    </source>
</evidence>
<sequence>MHSISCVTYEARFLCFNNSVDMRKGNMDFLHPCTANRVTESPGFKDEVLINFIHGLLDVKVLTLEEPERGLTIVKLTHVDVPEEDRGSPSHPTANEASTNTKETSKQMNQWMTLMKNSCNDWFEL</sequence>
<dbReference type="Proteomes" id="UP000238479">
    <property type="component" value="Chromosome 1"/>
</dbReference>